<dbReference type="Pfam" id="PF21071">
    <property type="entry name" value="LARP1_HEAT"/>
    <property type="match status" value="1"/>
</dbReference>
<dbReference type="InterPro" id="IPR006630">
    <property type="entry name" value="La_HTH"/>
</dbReference>
<feature type="compositionally biased region" description="Basic and acidic residues" evidence="4">
    <location>
        <begin position="403"/>
        <end position="416"/>
    </location>
</feature>
<keyword evidence="7" id="KW-1185">Reference proteome</keyword>
<feature type="compositionally biased region" description="Low complexity" evidence="4">
    <location>
        <begin position="432"/>
        <end position="446"/>
    </location>
</feature>
<feature type="domain" description="HTH La-type RNA-binding" evidence="5">
    <location>
        <begin position="609"/>
        <end position="700"/>
    </location>
</feature>
<feature type="compositionally biased region" description="Polar residues" evidence="4">
    <location>
        <begin position="1"/>
        <end position="22"/>
    </location>
</feature>
<dbReference type="GO" id="GO:0005829">
    <property type="term" value="C:cytosol"/>
    <property type="evidence" value="ECO:0007669"/>
    <property type="project" value="TreeGrafter"/>
</dbReference>
<feature type="compositionally biased region" description="Polar residues" evidence="4">
    <location>
        <begin position="252"/>
        <end position="261"/>
    </location>
</feature>
<feature type="region of interest" description="Disordered" evidence="4">
    <location>
        <begin position="1051"/>
        <end position="1074"/>
    </location>
</feature>
<feature type="compositionally biased region" description="Low complexity" evidence="4">
    <location>
        <begin position="39"/>
        <end position="63"/>
    </location>
</feature>
<dbReference type="GO" id="GO:0045727">
    <property type="term" value="P:positive regulation of translation"/>
    <property type="evidence" value="ECO:0007669"/>
    <property type="project" value="TreeGrafter"/>
</dbReference>
<feature type="region of interest" description="Disordered" evidence="4">
    <location>
        <begin position="1090"/>
        <end position="1113"/>
    </location>
</feature>
<proteinExistence type="predicted"/>
<reference evidence="6" key="1">
    <citation type="submission" date="2022-01" db="EMBL/GenBank/DDBJ databases">
        <authorList>
            <person name="King R."/>
        </authorList>
    </citation>
    <scope>NUCLEOTIDE SEQUENCE</scope>
</reference>
<dbReference type="EMBL" id="OU895878">
    <property type="protein sequence ID" value="CAG9804916.1"/>
    <property type="molecule type" value="Genomic_DNA"/>
</dbReference>
<feature type="compositionally biased region" description="Polar residues" evidence="4">
    <location>
        <begin position="478"/>
        <end position="497"/>
    </location>
</feature>
<evidence type="ECO:0000313" key="6">
    <source>
        <dbReference type="EMBL" id="CAG9804916.1"/>
    </source>
</evidence>
<organism evidence="6 7">
    <name type="scientific">Chironomus riparius</name>
    <dbReference type="NCBI Taxonomy" id="315576"/>
    <lineage>
        <taxon>Eukaryota</taxon>
        <taxon>Metazoa</taxon>
        <taxon>Ecdysozoa</taxon>
        <taxon>Arthropoda</taxon>
        <taxon>Hexapoda</taxon>
        <taxon>Insecta</taxon>
        <taxon>Pterygota</taxon>
        <taxon>Neoptera</taxon>
        <taxon>Endopterygota</taxon>
        <taxon>Diptera</taxon>
        <taxon>Nematocera</taxon>
        <taxon>Chironomoidea</taxon>
        <taxon>Chironomidae</taxon>
        <taxon>Chironominae</taxon>
        <taxon>Chironomus</taxon>
    </lineage>
</organism>
<feature type="compositionally biased region" description="Basic and acidic residues" evidence="4">
    <location>
        <begin position="857"/>
        <end position="866"/>
    </location>
</feature>
<feature type="compositionally biased region" description="Basic and acidic residues" evidence="4">
    <location>
        <begin position="64"/>
        <end position="93"/>
    </location>
</feature>
<feature type="compositionally biased region" description="Low complexity" evidence="4">
    <location>
        <begin position="498"/>
        <end position="521"/>
    </location>
</feature>
<dbReference type="SUPFAM" id="SSF46785">
    <property type="entry name" value="Winged helix' DNA-binding domain"/>
    <property type="match status" value="1"/>
</dbReference>
<evidence type="ECO:0000259" key="5">
    <source>
        <dbReference type="PROSITE" id="PS50961"/>
    </source>
</evidence>
<feature type="compositionally biased region" description="Polar residues" evidence="4">
    <location>
        <begin position="1281"/>
        <end position="1294"/>
    </location>
</feature>
<dbReference type="InterPro" id="IPR006607">
    <property type="entry name" value="DM15"/>
</dbReference>
<dbReference type="InterPro" id="IPR036388">
    <property type="entry name" value="WH-like_DNA-bd_sf"/>
</dbReference>
<feature type="compositionally biased region" description="Basic and acidic residues" evidence="4">
    <location>
        <begin position="206"/>
        <end position="223"/>
    </location>
</feature>
<dbReference type="PROSITE" id="PS50961">
    <property type="entry name" value="HTH_LA"/>
    <property type="match status" value="1"/>
</dbReference>
<accession>A0A9N9WQG3</accession>
<feature type="region of interest" description="Disordered" evidence="4">
    <location>
        <begin position="363"/>
        <end position="390"/>
    </location>
</feature>
<feature type="compositionally biased region" description="Polar residues" evidence="4">
    <location>
        <begin position="539"/>
        <end position="557"/>
    </location>
</feature>
<dbReference type="SMART" id="SM00684">
    <property type="entry name" value="DM15"/>
    <property type="match status" value="3"/>
</dbReference>
<dbReference type="Pfam" id="PF05383">
    <property type="entry name" value="La"/>
    <property type="match status" value="1"/>
</dbReference>
<feature type="compositionally biased region" description="Low complexity" evidence="4">
    <location>
        <begin position="1303"/>
        <end position="1322"/>
    </location>
</feature>
<gene>
    <name evidence="6" type="ORF">CHIRRI_LOCUS7793</name>
</gene>
<feature type="region of interest" description="Disordered" evidence="4">
    <location>
        <begin position="403"/>
        <end position="573"/>
    </location>
</feature>
<dbReference type="OrthoDB" id="340227at2759"/>
<feature type="compositionally biased region" description="Basic and acidic residues" evidence="4">
    <location>
        <begin position="455"/>
        <end position="469"/>
    </location>
</feature>
<feature type="region of interest" description="Disordered" evidence="4">
    <location>
        <begin position="1281"/>
        <end position="1322"/>
    </location>
</feature>
<feature type="compositionally biased region" description="Polar residues" evidence="4">
    <location>
        <begin position="165"/>
        <end position="174"/>
    </location>
</feature>
<dbReference type="GO" id="GO:0048255">
    <property type="term" value="P:mRNA stabilization"/>
    <property type="evidence" value="ECO:0007669"/>
    <property type="project" value="InterPro"/>
</dbReference>
<feature type="compositionally biased region" description="Basic residues" evidence="4">
    <location>
        <begin position="124"/>
        <end position="135"/>
    </location>
</feature>
<dbReference type="GO" id="GO:0008187">
    <property type="term" value="F:poly-pyrimidine tract binding"/>
    <property type="evidence" value="ECO:0007669"/>
    <property type="project" value="UniProtKB-ARBA"/>
</dbReference>
<reference evidence="6" key="2">
    <citation type="submission" date="2022-10" db="EMBL/GenBank/DDBJ databases">
        <authorList>
            <consortium name="ENA_rothamsted_submissions"/>
            <consortium name="culmorum"/>
            <person name="King R."/>
        </authorList>
    </citation>
    <scope>NUCLEOTIDE SEQUENCE</scope>
</reference>
<name>A0A9N9WQG3_9DIPT</name>
<dbReference type="PANTHER" id="PTHR22792">
    <property type="entry name" value="LUPUS LA PROTEIN-RELATED"/>
    <property type="match status" value="1"/>
</dbReference>
<keyword evidence="1 3" id="KW-0694">RNA-binding</keyword>
<dbReference type="GO" id="GO:0000339">
    <property type="term" value="F:RNA cap binding"/>
    <property type="evidence" value="ECO:0007669"/>
    <property type="project" value="InterPro"/>
</dbReference>
<dbReference type="Gene3D" id="1.10.10.10">
    <property type="entry name" value="Winged helix-like DNA-binding domain superfamily/Winged helix DNA-binding domain"/>
    <property type="match status" value="1"/>
</dbReference>
<feature type="region of interest" description="Disordered" evidence="4">
    <location>
        <begin position="116"/>
        <end position="345"/>
    </location>
</feature>
<feature type="compositionally biased region" description="Low complexity" evidence="4">
    <location>
        <begin position="1092"/>
        <end position="1109"/>
    </location>
</feature>
<feature type="compositionally biased region" description="Low complexity" evidence="4">
    <location>
        <begin position="847"/>
        <end position="856"/>
    </location>
</feature>
<feature type="compositionally biased region" description="Polar residues" evidence="4">
    <location>
        <begin position="784"/>
        <end position="813"/>
    </location>
</feature>
<feature type="region of interest" description="Disordered" evidence="4">
    <location>
        <begin position="1"/>
        <end position="99"/>
    </location>
</feature>
<dbReference type="InterPro" id="IPR045180">
    <property type="entry name" value="La_dom_prot"/>
</dbReference>
<evidence type="ECO:0000256" key="2">
    <source>
        <dbReference type="ARBA" id="ARBA00072183"/>
    </source>
</evidence>
<dbReference type="SMART" id="SM00715">
    <property type="entry name" value="LA"/>
    <property type="match status" value="1"/>
</dbReference>
<feature type="compositionally biased region" description="Low complexity" evidence="4">
    <location>
        <begin position="146"/>
        <end position="164"/>
    </location>
</feature>
<feature type="compositionally biased region" description="Polar residues" evidence="4">
    <location>
        <begin position="195"/>
        <end position="205"/>
    </location>
</feature>
<feature type="compositionally biased region" description="Basic and acidic residues" evidence="4">
    <location>
        <begin position="303"/>
        <end position="321"/>
    </location>
</feature>
<dbReference type="FunFam" id="1.10.10.10:FF:000131">
    <property type="entry name" value="la-related protein 1B isoform X2"/>
    <property type="match status" value="1"/>
</dbReference>
<evidence type="ECO:0000256" key="1">
    <source>
        <dbReference type="ARBA" id="ARBA00022884"/>
    </source>
</evidence>
<feature type="region of interest" description="Disordered" evidence="4">
    <location>
        <begin position="775"/>
        <end position="891"/>
    </location>
</feature>
<protein>
    <recommendedName>
        <fullName evidence="2">La-related protein 1</fullName>
    </recommendedName>
</protein>
<feature type="compositionally biased region" description="Basic and acidic residues" evidence="4">
    <location>
        <begin position="136"/>
        <end position="145"/>
    </location>
</feature>
<dbReference type="InterPro" id="IPR036390">
    <property type="entry name" value="WH_DNA-bd_sf"/>
</dbReference>
<evidence type="ECO:0000256" key="4">
    <source>
        <dbReference type="SAM" id="MobiDB-lite"/>
    </source>
</evidence>
<evidence type="ECO:0000256" key="3">
    <source>
        <dbReference type="PROSITE-ProRule" id="PRU00332"/>
    </source>
</evidence>
<sequence>MEISTAGSSNSYASVLNPSDNPTTTTTTAKQHNNHHNKTNNNNNNSHQHQQQKSSSKAEINMNENKENKIPSKKIQTDKGGIADDKQPKDNEHNTTTTSVAVVVATDGVKDELDESGFVPVVSHHTKKDKKRERRNVHQDHRNHDSNNGNNSSSSNNNNSNSNNKPPKSASTAKSQERSDKPRRNRRRNAKDKTSTAPASQSNHNESSDDKAADSNDDKKPKFVEAPLPQVNPWVVKTLTSSDGDKKETLQPKLTKTQTPDDNNKDLTASKVVKRGGKTDAQNKLVDTSDWPSLGSEGAVGPSKKDSSSNGEAKDGKDGKKATNSKNGKPGENAEITATTTTHLQADKAKDLKDIAPVVSAINENDAQKSKSPVPELYNHLQQSQQQQNVVTTNTAVAAAVSKDKHVPKSIEDGSKRVSKPKWARLDVDTKSASAPQSNQASSQQQNRRRSPPRRRGDDYRDYRDDRSIRRSGSNRGNVPSNRSGPRNTGAPNPSVASTTTTTNSSNINNNITNSSSSTSSMKPGRGGSTNASRRDNPTYITRSNRPSYTESKTPGLNGNPIKPSDSYDAKKPKPSLIGRPIIIEAPIAPIVTNVFGTYYFNGPAPFTIDTIGNIKESIKKQIEYYFSEENLNRDFFLRRKMDSEGYLPITLIASFHRVQALSSDVALVLSSVKESDKLEVYKDFKIRTKYDPLKWPMSNVGNELPPARSEIEHIHPPATAIPAFVPVLIQAPPPLSEVLPNIPPPPIIRNSRKVVNNNDDIKVLPPPIATSSVAAGATTTTTQIQPSSPHLTNNNNESKSTNVASDNLNLNPDVSAFVPKSSPKNEVANAVMPPTAVAQKTSGAQTNNTNSNNNKSTEDANIWKEVKRRSKTSQQQKDNAASDHHQKPEKEELDFQFDEEIQFDDDIPQSGGRINNFSEFSDDEESDFELSDRDINKLLIVTQVKSRPPKHEGYDRTGDWSTRVKISQDLEQVINDGLHNYEEDLSVDRPTHKSVNVITQEEFEKIIPRAPKIINPEVPPAPPTTLDEKELNRRLTTLSHGKRTKFFAVNKTDTDLDPRTPRKRKTRHSLNPPVEGHVGWVLDSVEHRPRTSSIGSSAGTSPSTSYGSVPQSLPAFQHPSHSLLRENNFTQQAYHKFRSRCLKERKRLGPGQSQEMNTLFRFWSFFLRENFNKTIYDEFRKVSVEDAALGFRYGLECLFRFYSYGLEKKFRAQVYEDFQTETMNDFESGQLYGLEKFWAFMKYYKNADQLEVGDKLCGYLSKFKTIDDFRVDEPDENYVQSGAGSLKQSQQGGNKKRHRTSSDTNDITTTTTATAQNDATN</sequence>
<dbReference type="PANTHER" id="PTHR22792:SF132">
    <property type="entry name" value="LA-RELATED PROTEIN 1"/>
    <property type="match status" value="1"/>
</dbReference>
<dbReference type="GO" id="GO:0010494">
    <property type="term" value="C:cytoplasmic stress granule"/>
    <property type="evidence" value="ECO:0007669"/>
    <property type="project" value="TreeGrafter"/>
</dbReference>
<dbReference type="Proteomes" id="UP001153620">
    <property type="component" value="Chromosome 2"/>
</dbReference>
<evidence type="ECO:0000313" key="7">
    <source>
        <dbReference type="Proteomes" id="UP001153620"/>
    </source>
</evidence>
<feature type="compositionally biased region" description="Basic and acidic residues" evidence="4">
    <location>
        <begin position="881"/>
        <end position="891"/>
    </location>
</feature>